<evidence type="ECO:0000256" key="3">
    <source>
        <dbReference type="ARBA" id="ARBA00009562"/>
    </source>
</evidence>
<dbReference type="EC" id="4.1.3.27" evidence="5"/>
<evidence type="ECO:0000256" key="11">
    <source>
        <dbReference type="ARBA" id="ARBA00023141"/>
    </source>
</evidence>
<evidence type="ECO:0000256" key="7">
    <source>
        <dbReference type="ARBA" id="ARBA00022605"/>
    </source>
</evidence>
<evidence type="ECO:0000256" key="14">
    <source>
        <dbReference type="ARBA" id="ARBA00047683"/>
    </source>
</evidence>
<dbReference type="EMBL" id="AP022870">
    <property type="protein sequence ID" value="BCB73956.1"/>
    <property type="molecule type" value="Genomic_DNA"/>
</dbReference>
<evidence type="ECO:0000256" key="13">
    <source>
        <dbReference type="ARBA" id="ARBA00025634"/>
    </source>
</evidence>
<keyword evidence="7" id="KW-0028">Amino-acid biosynthesis</keyword>
<evidence type="ECO:0000256" key="4">
    <source>
        <dbReference type="ARBA" id="ARBA00011575"/>
    </source>
</evidence>
<evidence type="ECO:0000256" key="6">
    <source>
        <dbReference type="ARBA" id="ARBA00020653"/>
    </source>
</evidence>
<dbReference type="PANTHER" id="PTHR11236:SF46">
    <property type="entry name" value="ANTHRANILATE SYNTHASE COMPONENT 1"/>
    <property type="match status" value="1"/>
</dbReference>
<keyword evidence="8" id="KW-0479">Metal-binding</keyword>
<proteinExistence type="inferred from homology"/>
<dbReference type="InterPro" id="IPR015890">
    <property type="entry name" value="Chorismate_C"/>
</dbReference>
<evidence type="ECO:0000256" key="12">
    <source>
        <dbReference type="ARBA" id="ARBA00023239"/>
    </source>
</evidence>
<dbReference type="InterPro" id="IPR005801">
    <property type="entry name" value="ADC_synthase"/>
</dbReference>
<accession>A0A6F8XJG7</accession>
<keyword evidence="17" id="KW-1185">Reference proteome</keyword>
<comment type="catalytic activity">
    <reaction evidence="14">
        <text>chorismate + L-glutamine = anthranilate + pyruvate + L-glutamate + H(+)</text>
        <dbReference type="Rhea" id="RHEA:21732"/>
        <dbReference type="ChEBI" id="CHEBI:15361"/>
        <dbReference type="ChEBI" id="CHEBI:15378"/>
        <dbReference type="ChEBI" id="CHEBI:16567"/>
        <dbReference type="ChEBI" id="CHEBI:29748"/>
        <dbReference type="ChEBI" id="CHEBI:29985"/>
        <dbReference type="ChEBI" id="CHEBI:58359"/>
        <dbReference type="EC" id="4.1.3.27"/>
    </reaction>
</comment>
<dbReference type="GO" id="GO:0046872">
    <property type="term" value="F:metal ion binding"/>
    <property type="evidence" value="ECO:0007669"/>
    <property type="project" value="UniProtKB-KW"/>
</dbReference>
<dbReference type="InterPro" id="IPR019999">
    <property type="entry name" value="Anth_synth_I-like"/>
</dbReference>
<evidence type="ECO:0000256" key="10">
    <source>
        <dbReference type="ARBA" id="ARBA00022842"/>
    </source>
</evidence>
<reference evidence="16 17" key="2">
    <citation type="submission" date="2020-03" db="EMBL/GenBank/DDBJ databases">
        <authorList>
            <person name="Ichikawa N."/>
            <person name="Kimura A."/>
            <person name="Kitahashi Y."/>
            <person name="Uohara A."/>
        </authorList>
    </citation>
    <scope>NUCLEOTIDE SEQUENCE [LARGE SCALE GENOMIC DNA]</scope>
    <source>
        <strain evidence="16 17">NBRC 107702</strain>
    </source>
</reference>
<evidence type="ECO:0000313" key="16">
    <source>
        <dbReference type="EMBL" id="BCB73956.1"/>
    </source>
</evidence>
<gene>
    <name evidence="16" type="ORF">Pflav_003660</name>
</gene>
<dbReference type="KEGG" id="pfla:Pflav_003660"/>
<evidence type="ECO:0000256" key="5">
    <source>
        <dbReference type="ARBA" id="ARBA00012266"/>
    </source>
</evidence>
<dbReference type="AlphaFoldDB" id="A0A6F8XJG7"/>
<comment type="cofactor">
    <cofactor evidence="1">
        <name>Mg(2+)</name>
        <dbReference type="ChEBI" id="CHEBI:18420"/>
    </cofactor>
</comment>
<evidence type="ECO:0000256" key="2">
    <source>
        <dbReference type="ARBA" id="ARBA00004873"/>
    </source>
</evidence>
<organism evidence="16 17">
    <name type="scientific">Phytohabitans flavus</name>
    <dbReference type="NCBI Taxonomy" id="1076124"/>
    <lineage>
        <taxon>Bacteria</taxon>
        <taxon>Bacillati</taxon>
        <taxon>Actinomycetota</taxon>
        <taxon>Actinomycetes</taxon>
        <taxon>Micromonosporales</taxon>
        <taxon>Micromonosporaceae</taxon>
    </lineage>
</organism>
<dbReference type="PANTHER" id="PTHR11236">
    <property type="entry name" value="AMINOBENZOATE/ANTHRANILATE SYNTHASE"/>
    <property type="match status" value="1"/>
</dbReference>
<dbReference type="GO" id="GO:0000162">
    <property type="term" value="P:L-tryptophan biosynthetic process"/>
    <property type="evidence" value="ECO:0007669"/>
    <property type="project" value="UniProtKB-KW"/>
</dbReference>
<comment type="pathway">
    <text evidence="2">Amino-acid biosynthesis; L-tryptophan biosynthesis; L-tryptophan from chorismate: step 1/5.</text>
</comment>
<evidence type="ECO:0000259" key="15">
    <source>
        <dbReference type="Pfam" id="PF00425"/>
    </source>
</evidence>
<dbReference type="Proteomes" id="UP000502508">
    <property type="component" value="Chromosome"/>
</dbReference>
<keyword evidence="9" id="KW-0822">Tryptophan biosynthesis</keyword>
<keyword evidence="12" id="KW-0456">Lyase</keyword>
<comment type="subunit">
    <text evidence="4">Heterotetramer consisting of two non-identical subunits: a beta subunit (TrpG) and a large alpha subunit (TrpE).</text>
</comment>
<comment type="similarity">
    <text evidence="3">Belongs to the anthranilate synthase component I family.</text>
</comment>
<keyword evidence="11" id="KW-0057">Aromatic amino acid biosynthesis</keyword>
<name>A0A6F8XJG7_9ACTN</name>
<dbReference type="Pfam" id="PF00425">
    <property type="entry name" value="Chorismate_bind"/>
    <property type="match status" value="1"/>
</dbReference>
<evidence type="ECO:0000256" key="8">
    <source>
        <dbReference type="ARBA" id="ARBA00022723"/>
    </source>
</evidence>
<reference evidence="16 17" key="1">
    <citation type="submission" date="2020-03" db="EMBL/GenBank/DDBJ databases">
        <title>Whole genome shotgun sequence of Phytohabitans flavus NBRC 107702.</title>
        <authorList>
            <person name="Komaki H."/>
            <person name="Tamura T."/>
        </authorList>
    </citation>
    <scope>NUCLEOTIDE SEQUENCE [LARGE SCALE GENOMIC DNA]</scope>
    <source>
        <strain evidence="16 17">NBRC 107702</strain>
    </source>
</reference>
<dbReference type="Gene3D" id="3.60.120.10">
    <property type="entry name" value="Anthranilate synthase"/>
    <property type="match status" value="1"/>
</dbReference>
<evidence type="ECO:0000256" key="1">
    <source>
        <dbReference type="ARBA" id="ARBA00001946"/>
    </source>
</evidence>
<evidence type="ECO:0000313" key="17">
    <source>
        <dbReference type="Proteomes" id="UP000502508"/>
    </source>
</evidence>
<sequence length="59" mass="6009">MDMAIAIRTALIRGGRAYVQAGAGIVADSDPAAEERETQSKAAAVLAAIAAAETLRPAR</sequence>
<keyword evidence="10" id="KW-0460">Magnesium</keyword>
<feature type="domain" description="Chorismate-utilising enzyme C-terminal" evidence="15">
    <location>
        <begin position="1"/>
        <end position="41"/>
    </location>
</feature>
<dbReference type="SUPFAM" id="SSF56322">
    <property type="entry name" value="ADC synthase"/>
    <property type="match status" value="1"/>
</dbReference>
<protein>
    <recommendedName>
        <fullName evidence="6">Anthranilate synthase component 1</fullName>
        <ecNumber evidence="5">4.1.3.27</ecNumber>
    </recommendedName>
</protein>
<comment type="function">
    <text evidence="13">Part of a heterotetrameric complex that catalyzes the two-step biosynthesis of anthranilate, an intermediate in the biosynthesis of L-tryptophan. In the first step, the glutamine-binding beta subunit (TrpG) of anthranilate synthase (AS) provides the glutamine amidotransferase activity which generates ammonia as a substrate that, along with chorismate, is used in the second step, catalyzed by the large alpha subunit of AS (TrpE) to produce anthranilate. In the absence of TrpG, TrpE can synthesize anthranilate directly from chorismate and high concentrations of ammonia.</text>
</comment>
<evidence type="ECO:0000256" key="9">
    <source>
        <dbReference type="ARBA" id="ARBA00022822"/>
    </source>
</evidence>
<dbReference type="GO" id="GO:0004049">
    <property type="term" value="F:anthranilate synthase activity"/>
    <property type="evidence" value="ECO:0007669"/>
    <property type="project" value="UniProtKB-EC"/>
</dbReference>